<comment type="similarity">
    <text evidence="3">Belongs to the type IB topoisomerase family.</text>
</comment>
<feature type="compositionally biased region" description="Polar residues" evidence="5">
    <location>
        <begin position="107"/>
        <end position="117"/>
    </location>
</feature>
<dbReference type="Proteomes" id="UP000193920">
    <property type="component" value="Unassembled WGS sequence"/>
</dbReference>
<comment type="caution">
    <text evidence="7">The sequence shown here is derived from an EMBL/GenBank/DDBJ whole genome shotgun (WGS) entry which is preliminary data.</text>
</comment>
<dbReference type="InterPro" id="IPR014727">
    <property type="entry name" value="TopoI_cat_a/b-sub_euk"/>
</dbReference>
<dbReference type="SUPFAM" id="SSF56741">
    <property type="entry name" value="Eukaryotic DNA topoisomerase I, N-terminal DNA-binding fragment"/>
    <property type="match status" value="1"/>
</dbReference>
<dbReference type="PANTHER" id="PTHR10290">
    <property type="entry name" value="DNA TOPOISOMERASE I"/>
    <property type="match status" value="1"/>
</dbReference>
<evidence type="ECO:0000256" key="2">
    <source>
        <dbReference type="ARBA" id="ARBA00033297"/>
    </source>
</evidence>
<dbReference type="PANTHER" id="PTHR10290:SF3">
    <property type="entry name" value="DNA TOPOISOMERASE 1"/>
    <property type="match status" value="1"/>
</dbReference>
<keyword evidence="8" id="KW-1185">Reference proteome</keyword>
<dbReference type="InterPro" id="IPR001631">
    <property type="entry name" value="TopoI"/>
</dbReference>
<evidence type="ECO:0000313" key="7">
    <source>
        <dbReference type="EMBL" id="ORY72867.1"/>
    </source>
</evidence>
<feature type="active site" description="O-(3'-phospho-DNA)-tyrosine intermediate" evidence="3">
    <location>
        <position position="527"/>
    </location>
</feature>
<feature type="domain" description="DNA topoisomerase I eukaryotic-type" evidence="6">
    <location>
        <begin position="96"/>
        <end position="541"/>
    </location>
</feature>
<dbReference type="Pfam" id="PF02919">
    <property type="entry name" value="Topoisom_I_N"/>
    <property type="match status" value="1"/>
</dbReference>
<feature type="coiled-coil region" evidence="4">
    <location>
        <begin position="445"/>
        <end position="508"/>
    </location>
</feature>
<feature type="compositionally biased region" description="Basic and acidic residues" evidence="5">
    <location>
        <begin position="141"/>
        <end position="151"/>
    </location>
</feature>
<dbReference type="InterPro" id="IPR011010">
    <property type="entry name" value="DNA_brk_join_enz"/>
</dbReference>
<dbReference type="InterPro" id="IPR018521">
    <property type="entry name" value="TopoIB_AS"/>
</dbReference>
<dbReference type="GO" id="GO:0005694">
    <property type="term" value="C:chromosome"/>
    <property type="evidence" value="ECO:0007669"/>
    <property type="project" value="InterPro"/>
</dbReference>
<evidence type="ECO:0000259" key="6">
    <source>
        <dbReference type="SMART" id="SM00435"/>
    </source>
</evidence>
<feature type="region of interest" description="Disordered" evidence="5">
    <location>
        <begin position="1"/>
        <end position="187"/>
    </location>
</feature>
<keyword evidence="3" id="KW-0799">Topoisomerase</keyword>
<gene>
    <name evidence="7" type="ORF">LY90DRAFT_666967</name>
</gene>
<dbReference type="Pfam" id="PF14370">
    <property type="entry name" value="Topo_C_assoc"/>
    <property type="match status" value="1"/>
</dbReference>
<evidence type="ECO:0000256" key="4">
    <source>
        <dbReference type="SAM" id="Coils"/>
    </source>
</evidence>
<dbReference type="GO" id="GO:0006265">
    <property type="term" value="P:DNA topological change"/>
    <property type="evidence" value="ECO:0007669"/>
    <property type="project" value="UniProtKB-UniRule"/>
</dbReference>
<feature type="compositionally biased region" description="Polar residues" evidence="5">
    <location>
        <begin position="86"/>
        <end position="96"/>
    </location>
</feature>
<keyword evidence="4" id="KW-0175">Coiled coil</keyword>
<sequence>MPVSDRSSYDSEEIIPEENIPELIKTKEIVESDSDSDDVPISQRRSRLNSTSSISDVLLTNDKSINNLPDLDGSDSDSDQPLSRRILSTNSSQSILSRKRKIKTESDNTVTNEGNNSESEDDIALSKRKKVTPLKKVKKEIKKEIKKEVKRPIKRNRIKKEEDEKPSSKRKKTQTKVKEEKVSKRKKKKEEEEEEVFRWWDNENEDDSIKWTTLEHQGPFFPPEYVSHGIKMKYKGEPIDLDPECEEVANFYAQVIGTDWGENLTFRKNFFKDFLKLLKKKMPGCPIKKFEDCDFTPLTEYFAELKEKKKAMTKEEKEVIKKEKKEIEDKYGWALLDGRKEKVGNFRIEPPGLFRGRGEHPKTGTLKKLLAYNRANRQVAILCNHQRAVSKNHNDQLKRIQDKILTSKYQRYLVSKEILEIDPTLKKKKPEYGRLSRGITKAFIKNYEEKELEKKKAKLEKDNEKRKKEGKELLTLEDVEKKKHQPSLERLQKQYDVLSKRIKAQQLLLIDKDENKTTALGTSKINYIDPRISAAWCYKYNVPIEKIFNKSLRNKFKWAVEVDENFVF</sequence>
<feature type="compositionally biased region" description="Basic residues" evidence="5">
    <location>
        <begin position="126"/>
        <end position="140"/>
    </location>
</feature>
<dbReference type="STRING" id="1754190.A0A1Y2EMU7"/>
<protein>
    <recommendedName>
        <fullName evidence="1">DNA topoisomerase 1</fullName>
    </recommendedName>
    <alternativeName>
        <fullName evidence="2">DNA topoisomerase I</fullName>
    </alternativeName>
</protein>
<feature type="coiled-coil region" evidence="4">
    <location>
        <begin position="298"/>
        <end position="330"/>
    </location>
</feature>
<dbReference type="InterPro" id="IPR008336">
    <property type="entry name" value="TopoI_DNA-bd_euk"/>
</dbReference>
<dbReference type="SUPFAM" id="SSF56349">
    <property type="entry name" value="DNA breaking-rejoining enzymes"/>
    <property type="match status" value="1"/>
</dbReference>
<accession>A0A1Y2EMU7</accession>
<dbReference type="PRINTS" id="PR00416">
    <property type="entry name" value="EUTPISMRASEI"/>
</dbReference>
<dbReference type="InterPro" id="IPR013030">
    <property type="entry name" value="DNA_topo_DNA_db_N_dom2"/>
</dbReference>
<keyword evidence="3" id="KW-0238">DNA-binding</keyword>
<evidence type="ECO:0000256" key="1">
    <source>
        <dbReference type="ARBA" id="ARBA00019632"/>
    </source>
</evidence>
<dbReference type="InterPro" id="IPR013034">
    <property type="entry name" value="DNA_topo_DNA_db_N_dom1"/>
</dbReference>
<dbReference type="PROSITE" id="PS52038">
    <property type="entry name" value="TOPO_IB_2"/>
    <property type="match status" value="1"/>
</dbReference>
<organism evidence="7 8">
    <name type="scientific">Neocallimastix californiae</name>
    <dbReference type="NCBI Taxonomy" id="1754190"/>
    <lineage>
        <taxon>Eukaryota</taxon>
        <taxon>Fungi</taxon>
        <taxon>Fungi incertae sedis</taxon>
        <taxon>Chytridiomycota</taxon>
        <taxon>Chytridiomycota incertae sedis</taxon>
        <taxon>Neocallimastigomycetes</taxon>
        <taxon>Neocallimastigales</taxon>
        <taxon>Neocallimastigaceae</taxon>
        <taxon>Neocallimastix</taxon>
    </lineage>
</organism>
<dbReference type="InterPro" id="IPR036202">
    <property type="entry name" value="TopoI_DNA-bd_euk_N_sf"/>
</dbReference>
<reference evidence="7 8" key="1">
    <citation type="submission" date="2016-08" db="EMBL/GenBank/DDBJ databases">
        <title>A Parts List for Fungal Cellulosomes Revealed by Comparative Genomics.</title>
        <authorList>
            <consortium name="DOE Joint Genome Institute"/>
            <person name="Haitjema C.H."/>
            <person name="Gilmore S.P."/>
            <person name="Henske J.K."/>
            <person name="Solomon K.V."/>
            <person name="De Groot R."/>
            <person name="Kuo A."/>
            <person name="Mondo S.J."/>
            <person name="Salamov A.A."/>
            <person name="Labutti K."/>
            <person name="Zhao Z."/>
            <person name="Chiniquy J."/>
            <person name="Barry K."/>
            <person name="Brewer H.M."/>
            <person name="Purvine S.O."/>
            <person name="Wright A.T."/>
            <person name="Boxma B."/>
            <person name="Van Alen T."/>
            <person name="Hackstein J.H."/>
            <person name="Baker S.E."/>
            <person name="Grigoriev I.V."/>
            <person name="O'Malley M.A."/>
        </authorList>
    </citation>
    <scope>NUCLEOTIDE SEQUENCE [LARGE SCALE GENOMIC DNA]</scope>
    <source>
        <strain evidence="7 8">G1</strain>
    </source>
</reference>
<dbReference type="SMART" id="SM00435">
    <property type="entry name" value="TOPEUc"/>
    <property type="match status" value="1"/>
</dbReference>
<dbReference type="Gene3D" id="1.10.10.41">
    <property type="entry name" value="Yeast DNA topoisomerase - domain 1"/>
    <property type="match status" value="1"/>
</dbReference>
<dbReference type="InterPro" id="IPR051062">
    <property type="entry name" value="Topoisomerase_IB"/>
</dbReference>
<proteinExistence type="inferred from homology"/>
<dbReference type="Gene3D" id="2.170.11.10">
    <property type="entry name" value="DNA Topoisomerase I, domain 2"/>
    <property type="match status" value="1"/>
</dbReference>
<comment type="catalytic activity">
    <reaction evidence="3">
        <text>ATP-independent breakage of single-stranded DNA, followed by passage and rejoining.</text>
        <dbReference type="EC" id="5.6.2.1"/>
    </reaction>
</comment>
<dbReference type="InterPro" id="IPR013499">
    <property type="entry name" value="TopoI_euk"/>
</dbReference>
<dbReference type="Gene3D" id="1.10.132.10">
    <property type="match status" value="1"/>
</dbReference>
<dbReference type="EMBL" id="MCOG01000037">
    <property type="protein sequence ID" value="ORY72867.1"/>
    <property type="molecule type" value="Genomic_DNA"/>
</dbReference>
<name>A0A1Y2EMU7_9FUNG</name>
<evidence type="ECO:0000256" key="5">
    <source>
        <dbReference type="SAM" id="MobiDB-lite"/>
    </source>
</evidence>
<dbReference type="AlphaFoldDB" id="A0A1Y2EMU7"/>
<dbReference type="GO" id="GO:0003677">
    <property type="term" value="F:DNA binding"/>
    <property type="evidence" value="ECO:0007669"/>
    <property type="project" value="UniProtKB-UniRule"/>
</dbReference>
<feature type="compositionally biased region" description="Acidic residues" evidence="5">
    <location>
        <begin position="10"/>
        <end position="20"/>
    </location>
</feature>
<dbReference type="InterPro" id="IPR025834">
    <property type="entry name" value="TopoI_C_dom"/>
</dbReference>
<dbReference type="GO" id="GO:0007059">
    <property type="term" value="P:chromosome segregation"/>
    <property type="evidence" value="ECO:0007669"/>
    <property type="project" value="TreeGrafter"/>
</dbReference>
<dbReference type="GO" id="GO:0003917">
    <property type="term" value="F:DNA topoisomerase type I (single strand cut, ATP-independent) activity"/>
    <property type="evidence" value="ECO:0007669"/>
    <property type="project" value="UniProtKB-UniRule"/>
</dbReference>
<dbReference type="OrthoDB" id="47179at2759"/>
<evidence type="ECO:0000256" key="3">
    <source>
        <dbReference type="PROSITE-ProRule" id="PRU01382"/>
    </source>
</evidence>
<dbReference type="PROSITE" id="PS00176">
    <property type="entry name" value="TOPO_IB_1"/>
    <property type="match status" value="1"/>
</dbReference>
<evidence type="ECO:0000313" key="8">
    <source>
        <dbReference type="Proteomes" id="UP000193920"/>
    </source>
</evidence>
<keyword evidence="3" id="KW-0413">Isomerase</keyword>
<dbReference type="GO" id="GO:0006260">
    <property type="term" value="P:DNA replication"/>
    <property type="evidence" value="ECO:0007669"/>
    <property type="project" value="TreeGrafter"/>
</dbReference>
<dbReference type="GO" id="GO:0005730">
    <property type="term" value="C:nucleolus"/>
    <property type="evidence" value="ECO:0007669"/>
    <property type="project" value="TreeGrafter"/>
</dbReference>